<dbReference type="AlphaFoldDB" id="A0AB39SA58"/>
<sequence>MRAGSFEPLAAKRGFPEDASRAVARAFREHGTDAHSPSWISWAELETVAWDEPAALKVYPAAFEYRRGPDGDWVWDGCGESPERLAELTGTSPQVAARAGEHWPEGTEWLDGDRLFRISRLTRRQAVQDSSWGDVWTVMRTLAKRHGSDNVRLVVWFDN</sequence>
<proteinExistence type="predicted"/>
<gene>
    <name evidence="1" type="ORF">AB5J50_23530</name>
</gene>
<accession>A0AB39SA58</accession>
<dbReference type="EMBL" id="CP163440">
    <property type="protein sequence ID" value="XDQ63558.1"/>
    <property type="molecule type" value="Genomic_DNA"/>
</dbReference>
<protein>
    <submittedName>
        <fullName evidence="1">Uncharacterized protein</fullName>
    </submittedName>
</protein>
<organism evidence="1">
    <name type="scientific">Streptomyces sp. R35</name>
    <dbReference type="NCBI Taxonomy" id="3238630"/>
    <lineage>
        <taxon>Bacteria</taxon>
        <taxon>Bacillati</taxon>
        <taxon>Actinomycetota</taxon>
        <taxon>Actinomycetes</taxon>
        <taxon>Kitasatosporales</taxon>
        <taxon>Streptomycetaceae</taxon>
        <taxon>Streptomyces</taxon>
    </lineage>
</organism>
<dbReference type="RefSeq" id="WP_369260359.1">
    <property type="nucleotide sequence ID" value="NZ_CP163440.1"/>
</dbReference>
<reference evidence="1" key="1">
    <citation type="submission" date="2024-07" db="EMBL/GenBank/DDBJ databases">
        <authorList>
            <person name="Yu S.T."/>
        </authorList>
    </citation>
    <scope>NUCLEOTIDE SEQUENCE</scope>
    <source>
        <strain evidence="1">R35</strain>
    </source>
</reference>
<name>A0AB39SA58_9ACTN</name>
<evidence type="ECO:0000313" key="1">
    <source>
        <dbReference type="EMBL" id="XDQ63558.1"/>
    </source>
</evidence>